<feature type="region of interest" description="Disordered" evidence="2">
    <location>
        <begin position="118"/>
        <end position="143"/>
    </location>
</feature>
<dbReference type="EnsemblMetazoa" id="PPA36433.1">
    <property type="protein sequence ID" value="PPA36433.1"/>
    <property type="gene ID" value="WBGene00274802"/>
</dbReference>
<feature type="compositionally biased region" description="Acidic residues" evidence="2">
    <location>
        <begin position="415"/>
        <end position="432"/>
    </location>
</feature>
<dbReference type="Proteomes" id="UP000005239">
    <property type="component" value="Unassembled WGS sequence"/>
</dbReference>
<feature type="region of interest" description="Disordered" evidence="2">
    <location>
        <begin position="399"/>
        <end position="480"/>
    </location>
</feature>
<keyword evidence="1" id="KW-0175">Coiled coil</keyword>
<feature type="coiled-coil region" evidence="1">
    <location>
        <begin position="243"/>
        <end position="270"/>
    </location>
</feature>
<sequence length="480" mass="55039">EKTNHCDLIVLLIEVNDGLADVIVQFRRNFHRTALYCEGGIPKKLNREVSKWIDGTKTFQNQQKVESKKKVLLANGKTVEIVNRPKRQRETTSPPTIPVKKTKANDNGRKKVVAINTTADSDEQSDGDTVARDPSVGGNNVGLSQVNNTVEMSRKEKRRVERAMRQSSILTMDDDEDEVTVAPTLSRSFDAAASKLYQIFFNEFLTECLRRFYVKDFFYKGKLTSVPVLDAVRMMEERLNGGLQNINKNLETMNRRIDRLEDQQDEIADSMETQRTLIREVATVTPQIAANAHKAAEGTDTITEMLPSPPPVFSYRFVQEPRVRELDEEYDDFLSFAAALDREIFTASERSQPLSKRDKIRVRWMTECVLYRRRFSVGGGKKMWIAAMRKRLNTYASRMRAPREEGDEGVQGNAQEDEEEVREESGEEEQEVQEGRDETEGDESVRMDEMEEEGMNDGRMRGGSDMQGLFNYLNDDQFDY</sequence>
<evidence type="ECO:0000313" key="4">
    <source>
        <dbReference type="Proteomes" id="UP000005239"/>
    </source>
</evidence>
<dbReference type="AlphaFoldDB" id="A0A2A6CYR7"/>
<organism evidence="3 4">
    <name type="scientific">Pristionchus pacificus</name>
    <name type="common">Parasitic nematode worm</name>
    <dbReference type="NCBI Taxonomy" id="54126"/>
    <lineage>
        <taxon>Eukaryota</taxon>
        <taxon>Metazoa</taxon>
        <taxon>Ecdysozoa</taxon>
        <taxon>Nematoda</taxon>
        <taxon>Chromadorea</taxon>
        <taxon>Rhabditida</taxon>
        <taxon>Rhabditina</taxon>
        <taxon>Diplogasteromorpha</taxon>
        <taxon>Diplogasteroidea</taxon>
        <taxon>Neodiplogasteridae</taxon>
        <taxon>Pristionchus</taxon>
    </lineage>
</organism>
<evidence type="ECO:0000256" key="2">
    <source>
        <dbReference type="SAM" id="MobiDB-lite"/>
    </source>
</evidence>
<proteinExistence type="predicted"/>
<gene>
    <name evidence="3" type="primary">WBGene00274802</name>
</gene>
<protein>
    <submittedName>
        <fullName evidence="3">Uncharacterized protein</fullName>
    </submittedName>
</protein>
<accession>A0A2A6CYR7</accession>
<accession>A0A8R1UNE6</accession>
<evidence type="ECO:0000256" key="1">
    <source>
        <dbReference type="SAM" id="Coils"/>
    </source>
</evidence>
<reference evidence="3" key="2">
    <citation type="submission" date="2022-06" db="UniProtKB">
        <authorList>
            <consortium name="EnsemblMetazoa"/>
        </authorList>
    </citation>
    <scope>IDENTIFICATION</scope>
    <source>
        <strain evidence="3">PS312</strain>
    </source>
</reference>
<evidence type="ECO:0000313" key="3">
    <source>
        <dbReference type="EnsemblMetazoa" id="PPA36433.1"/>
    </source>
</evidence>
<keyword evidence="4" id="KW-1185">Reference proteome</keyword>
<name>A0A2A6CYR7_PRIPA</name>
<reference evidence="4" key="1">
    <citation type="journal article" date="2008" name="Nat. Genet.">
        <title>The Pristionchus pacificus genome provides a unique perspective on nematode lifestyle and parasitism.</title>
        <authorList>
            <person name="Dieterich C."/>
            <person name="Clifton S.W."/>
            <person name="Schuster L.N."/>
            <person name="Chinwalla A."/>
            <person name="Delehaunty K."/>
            <person name="Dinkelacker I."/>
            <person name="Fulton L."/>
            <person name="Fulton R."/>
            <person name="Godfrey J."/>
            <person name="Minx P."/>
            <person name="Mitreva M."/>
            <person name="Roeseler W."/>
            <person name="Tian H."/>
            <person name="Witte H."/>
            <person name="Yang S.P."/>
            <person name="Wilson R.K."/>
            <person name="Sommer R.J."/>
        </authorList>
    </citation>
    <scope>NUCLEOTIDE SEQUENCE [LARGE SCALE GENOMIC DNA]</scope>
    <source>
        <strain evidence="4">PS312</strain>
    </source>
</reference>
<feature type="compositionally biased region" description="Basic and acidic residues" evidence="2">
    <location>
        <begin position="433"/>
        <end position="448"/>
    </location>
</feature>
<feature type="region of interest" description="Disordered" evidence="2">
    <location>
        <begin position="84"/>
        <end position="105"/>
    </location>
</feature>